<dbReference type="Gene3D" id="2.60.260.20">
    <property type="entry name" value="Urease metallochaperone UreE, N-terminal domain"/>
    <property type="match status" value="2"/>
</dbReference>
<dbReference type="InterPro" id="IPR008971">
    <property type="entry name" value="HSP40/DnaJ_pept-bd"/>
</dbReference>
<dbReference type="InterPro" id="IPR002939">
    <property type="entry name" value="DnaJ_C"/>
</dbReference>
<accession>A0A9Q0MB89</accession>
<feature type="domain" description="J" evidence="2">
    <location>
        <begin position="6"/>
        <end position="65"/>
    </location>
</feature>
<proteinExistence type="predicted"/>
<dbReference type="Pfam" id="PF00226">
    <property type="entry name" value="DnaJ"/>
    <property type="match status" value="1"/>
</dbReference>
<dbReference type="InterPro" id="IPR036869">
    <property type="entry name" value="J_dom_sf"/>
</dbReference>
<dbReference type="Proteomes" id="UP001142055">
    <property type="component" value="Chromosome 1"/>
</dbReference>
<evidence type="ECO:0000259" key="2">
    <source>
        <dbReference type="PROSITE" id="PS50076"/>
    </source>
</evidence>
<evidence type="ECO:0000313" key="4">
    <source>
        <dbReference type="Proteomes" id="UP001142055"/>
    </source>
</evidence>
<name>A0A9Q0MB89_BLOTA</name>
<dbReference type="GO" id="GO:0051082">
    <property type="term" value="F:unfolded protein binding"/>
    <property type="evidence" value="ECO:0007669"/>
    <property type="project" value="InterPro"/>
</dbReference>
<comment type="caution">
    <text evidence="3">The sequence shown here is derived from an EMBL/GenBank/DDBJ whole genome shotgun (WGS) entry which is preliminary data.</text>
</comment>
<keyword evidence="4" id="KW-1185">Reference proteome</keyword>
<dbReference type="OMA" id="KFRRIGH"/>
<dbReference type="SUPFAM" id="SSF46565">
    <property type="entry name" value="Chaperone J-domain"/>
    <property type="match status" value="1"/>
</dbReference>
<dbReference type="PROSITE" id="PS50076">
    <property type="entry name" value="DNAJ_2"/>
    <property type="match status" value="1"/>
</dbReference>
<evidence type="ECO:0000256" key="1">
    <source>
        <dbReference type="ARBA" id="ARBA00023186"/>
    </source>
</evidence>
<sequence length="267" mass="29690">MSFSGDLHHFLSLNISPNNASISKIKTAFKRAALLYHPDKNSDPRANEKFLRAKEAYDHLMSAFGASNESRKSPRKSPSPLVRKQVPIVVHVDATLEEILTGTTKQVTVCRMAALGRLEDITLPFVIRPGSQAGKRTYHHMQGHRGFAGLDHGDVIFVLRILKHNKFRRIGHTSNLRTTIEIDFADTLRSADIELEVPILAGPPLVVMIDGPIYGDHTVQRISGQGLPLSDNVNMRGDLIVRINVKYPSHLTPEKRKKLGESLIGQC</sequence>
<dbReference type="GO" id="GO:0006457">
    <property type="term" value="P:protein folding"/>
    <property type="evidence" value="ECO:0007669"/>
    <property type="project" value="InterPro"/>
</dbReference>
<dbReference type="EMBL" id="JAPWDV010000001">
    <property type="protein sequence ID" value="KAJ6222706.1"/>
    <property type="molecule type" value="Genomic_DNA"/>
</dbReference>
<dbReference type="Pfam" id="PF01556">
    <property type="entry name" value="DnaJ_C"/>
    <property type="match status" value="1"/>
</dbReference>
<dbReference type="GO" id="GO:0051087">
    <property type="term" value="F:protein-folding chaperone binding"/>
    <property type="evidence" value="ECO:0007669"/>
    <property type="project" value="TreeGrafter"/>
</dbReference>
<dbReference type="PANTHER" id="PTHR24078:SF553">
    <property type="entry name" value="DNAJ HOMOLOG SUBFAMILY B MEMBER 5"/>
    <property type="match status" value="1"/>
</dbReference>
<dbReference type="CDD" id="cd10747">
    <property type="entry name" value="DnaJ_C"/>
    <property type="match status" value="1"/>
</dbReference>
<gene>
    <name evidence="3" type="ORF">RDWZM_001251</name>
</gene>
<reference evidence="3" key="1">
    <citation type="submission" date="2022-12" db="EMBL/GenBank/DDBJ databases">
        <title>Genome assemblies of Blomia tropicalis.</title>
        <authorList>
            <person name="Cui Y."/>
        </authorList>
    </citation>
    <scope>NUCLEOTIDE SEQUENCE</scope>
    <source>
        <tissue evidence="3">Adult mites</tissue>
    </source>
</reference>
<dbReference type="AlphaFoldDB" id="A0A9Q0MB89"/>
<dbReference type="SUPFAM" id="SSF49493">
    <property type="entry name" value="HSP40/DnaJ peptide-binding domain"/>
    <property type="match status" value="2"/>
</dbReference>
<dbReference type="InterPro" id="IPR001623">
    <property type="entry name" value="DnaJ_domain"/>
</dbReference>
<dbReference type="PANTHER" id="PTHR24078">
    <property type="entry name" value="DNAJ HOMOLOG SUBFAMILY C MEMBER"/>
    <property type="match status" value="1"/>
</dbReference>
<keyword evidence="1" id="KW-0143">Chaperone</keyword>
<dbReference type="GO" id="GO:0005829">
    <property type="term" value="C:cytosol"/>
    <property type="evidence" value="ECO:0007669"/>
    <property type="project" value="TreeGrafter"/>
</dbReference>
<organism evidence="3 4">
    <name type="scientific">Blomia tropicalis</name>
    <name type="common">Mite</name>
    <dbReference type="NCBI Taxonomy" id="40697"/>
    <lineage>
        <taxon>Eukaryota</taxon>
        <taxon>Metazoa</taxon>
        <taxon>Ecdysozoa</taxon>
        <taxon>Arthropoda</taxon>
        <taxon>Chelicerata</taxon>
        <taxon>Arachnida</taxon>
        <taxon>Acari</taxon>
        <taxon>Acariformes</taxon>
        <taxon>Sarcoptiformes</taxon>
        <taxon>Astigmata</taxon>
        <taxon>Glycyphagoidea</taxon>
        <taxon>Echimyopodidae</taxon>
        <taxon>Blomia</taxon>
    </lineage>
</organism>
<dbReference type="SMART" id="SM00271">
    <property type="entry name" value="DnaJ"/>
    <property type="match status" value="1"/>
</dbReference>
<dbReference type="Gene3D" id="1.10.287.110">
    <property type="entry name" value="DnaJ domain"/>
    <property type="match status" value="1"/>
</dbReference>
<dbReference type="InterPro" id="IPR051339">
    <property type="entry name" value="DnaJ_subfamily_B"/>
</dbReference>
<dbReference type="CDD" id="cd06257">
    <property type="entry name" value="DnaJ"/>
    <property type="match status" value="1"/>
</dbReference>
<protein>
    <recommendedName>
        <fullName evidence="2">J domain-containing protein</fullName>
    </recommendedName>
</protein>
<evidence type="ECO:0000313" key="3">
    <source>
        <dbReference type="EMBL" id="KAJ6222706.1"/>
    </source>
</evidence>